<gene>
    <name evidence="3" type="ORF">D8674_029049</name>
</gene>
<keyword evidence="1" id="KW-0611">Plant defense</keyword>
<evidence type="ECO:0000313" key="4">
    <source>
        <dbReference type="Proteomes" id="UP000327157"/>
    </source>
</evidence>
<reference evidence="3 4" key="1">
    <citation type="submission" date="2019-09" db="EMBL/GenBank/DDBJ databases">
        <authorList>
            <person name="Ou C."/>
        </authorList>
    </citation>
    <scope>NUCLEOTIDE SEQUENCE [LARGE SCALE GENOMIC DNA]</scope>
    <source>
        <strain evidence="3">S2</strain>
        <tissue evidence="3">Leaf</tissue>
    </source>
</reference>
<dbReference type="PANTHER" id="PTHR33453">
    <property type="match status" value="1"/>
</dbReference>
<dbReference type="Proteomes" id="UP000327157">
    <property type="component" value="Chromosome 6"/>
</dbReference>
<reference evidence="4" key="2">
    <citation type="submission" date="2019-10" db="EMBL/GenBank/DDBJ databases">
        <title>A de novo genome assembly of a pear dwarfing rootstock.</title>
        <authorList>
            <person name="Wang F."/>
            <person name="Wang J."/>
            <person name="Li S."/>
            <person name="Zhang Y."/>
            <person name="Fang M."/>
            <person name="Ma L."/>
            <person name="Zhao Y."/>
            <person name="Jiang S."/>
        </authorList>
    </citation>
    <scope>NUCLEOTIDE SEQUENCE [LARGE SCALE GENOMIC DNA]</scope>
</reference>
<dbReference type="GO" id="GO:0017148">
    <property type="term" value="P:negative regulation of translation"/>
    <property type="evidence" value="ECO:0007669"/>
    <property type="project" value="UniProtKB-KW"/>
</dbReference>
<dbReference type="PRINTS" id="PR00396">
    <property type="entry name" value="SHIGARICIN"/>
</dbReference>
<name>A0A5N5I307_9ROSA</name>
<keyword evidence="4" id="KW-1185">Reference proteome</keyword>
<keyword evidence="1" id="KW-0652">Protein synthesis inhibitor</keyword>
<feature type="chain" id="PRO_5024309697" description="rRNA N-glycosylase" evidence="2">
    <location>
        <begin position="24"/>
        <end position="199"/>
    </location>
</feature>
<keyword evidence="1" id="KW-0800">Toxin</keyword>
<dbReference type="InterPro" id="IPR036041">
    <property type="entry name" value="Ribosome-inact_prot_sf"/>
</dbReference>
<dbReference type="Gene3D" id="3.40.420.10">
    <property type="entry name" value="Ricin (A subunit), domain 1"/>
    <property type="match status" value="1"/>
</dbReference>
<dbReference type="AlphaFoldDB" id="A0A5N5I307"/>
<dbReference type="EMBL" id="SMOL01000120">
    <property type="protein sequence ID" value="KAB2632802.1"/>
    <property type="molecule type" value="Genomic_DNA"/>
</dbReference>
<organism evidence="3 4">
    <name type="scientific">Pyrus ussuriensis x Pyrus communis</name>
    <dbReference type="NCBI Taxonomy" id="2448454"/>
    <lineage>
        <taxon>Eukaryota</taxon>
        <taxon>Viridiplantae</taxon>
        <taxon>Streptophyta</taxon>
        <taxon>Embryophyta</taxon>
        <taxon>Tracheophyta</taxon>
        <taxon>Spermatophyta</taxon>
        <taxon>Magnoliopsida</taxon>
        <taxon>eudicotyledons</taxon>
        <taxon>Gunneridae</taxon>
        <taxon>Pentapetalae</taxon>
        <taxon>rosids</taxon>
        <taxon>fabids</taxon>
        <taxon>Rosales</taxon>
        <taxon>Rosaceae</taxon>
        <taxon>Amygdaloideae</taxon>
        <taxon>Maleae</taxon>
        <taxon>Pyrus</taxon>
    </lineage>
</organism>
<reference evidence="3 4" key="3">
    <citation type="submission" date="2019-11" db="EMBL/GenBank/DDBJ databases">
        <title>A de novo genome assembly of a pear dwarfing rootstock.</title>
        <authorList>
            <person name="Wang F."/>
            <person name="Wang J."/>
            <person name="Li S."/>
            <person name="Zhang Y."/>
            <person name="Fang M."/>
            <person name="Ma L."/>
            <person name="Zhao Y."/>
            <person name="Jiang S."/>
        </authorList>
    </citation>
    <scope>NUCLEOTIDE SEQUENCE [LARGE SCALE GENOMIC DNA]</scope>
    <source>
        <strain evidence="3">S2</strain>
        <tissue evidence="3">Leaf</tissue>
    </source>
</reference>
<dbReference type="GO" id="GO:0030598">
    <property type="term" value="F:rRNA N-glycosylase activity"/>
    <property type="evidence" value="ECO:0007669"/>
    <property type="project" value="UniProtKB-EC"/>
</dbReference>
<evidence type="ECO:0000256" key="2">
    <source>
        <dbReference type="SAM" id="SignalP"/>
    </source>
</evidence>
<dbReference type="InterPro" id="IPR017989">
    <property type="entry name" value="Ribosome_inactivat_1/2"/>
</dbReference>
<keyword evidence="1" id="KW-0378">Hydrolase</keyword>
<comment type="catalytic activity">
    <reaction evidence="1">
        <text>Endohydrolysis of the N-glycosidic bond at one specific adenosine on the 28S rRNA.</text>
        <dbReference type="EC" id="3.2.2.22"/>
    </reaction>
</comment>
<evidence type="ECO:0000256" key="1">
    <source>
        <dbReference type="RuleBase" id="RU004915"/>
    </source>
</evidence>
<dbReference type="Pfam" id="PF00161">
    <property type="entry name" value="RIP"/>
    <property type="match status" value="1"/>
</dbReference>
<proteinExistence type="inferred from homology"/>
<dbReference type="SUPFAM" id="SSF56371">
    <property type="entry name" value="Ribosome inactivating proteins (RIP)"/>
    <property type="match status" value="1"/>
</dbReference>
<protein>
    <recommendedName>
        <fullName evidence="1">rRNA N-glycosylase</fullName>
        <ecNumber evidence="1">3.2.2.22</ecNumber>
    </recommendedName>
</protein>
<dbReference type="InterPro" id="IPR001574">
    <property type="entry name" value="Ribosome_inactivat_prot"/>
</dbReference>
<dbReference type="OrthoDB" id="1704365at2759"/>
<comment type="caution">
    <text evidence="3">The sequence shown here is derived from an EMBL/GenBank/DDBJ whole genome shotgun (WGS) entry which is preliminary data.</text>
</comment>
<keyword evidence="2" id="KW-0732">Signal</keyword>
<evidence type="ECO:0000313" key="3">
    <source>
        <dbReference type="EMBL" id="KAB2632802.1"/>
    </source>
</evidence>
<dbReference type="PANTHER" id="PTHR33453:SF34">
    <property type="entry name" value="RIBOSOME-INACTIVATING PROTEIN"/>
    <property type="match status" value="1"/>
</dbReference>
<comment type="similarity">
    <text evidence="1">Belongs to the ribosome-inactivating protein family.</text>
</comment>
<accession>A0A5N5I307</accession>
<dbReference type="InterPro" id="IPR016138">
    <property type="entry name" value="Ribosome_inactivat_prot_sub1"/>
</dbReference>
<dbReference type="GO" id="GO:0006952">
    <property type="term" value="P:defense response"/>
    <property type="evidence" value="ECO:0007669"/>
    <property type="project" value="UniProtKB-KW"/>
</dbReference>
<dbReference type="EC" id="3.2.2.22" evidence="1"/>
<dbReference type="GO" id="GO:0090729">
    <property type="term" value="F:toxin activity"/>
    <property type="evidence" value="ECO:0007669"/>
    <property type="project" value="UniProtKB-KW"/>
</dbReference>
<feature type="signal peptide" evidence="2">
    <location>
        <begin position="1"/>
        <end position="23"/>
    </location>
</feature>
<sequence length="199" mass="21826">MHKMRFLLAAACLVCLNVRVIEGRPGDIEFSTQDATGSELRGLLTRSDHVRRFITIDKENANVVAYVGGDKSYFLKDAPVAALNTLFPPTTSFYLPFTSSYTDLEKAGRKSRWEIPLGLTPLDNAITALWEGGDSKAAQSLLVTTQMVLEAAQSILVEQRVRHSIQDKIDFLPDAGVLANSGCPSEWAAMHAPVSNYPK</sequence>